<keyword evidence="1" id="KW-0285">Flavoprotein</keyword>
<sequence length="150" mass="16350">MSDDQPIKIIFGTMTGNAEELANDLADKLGEAGLSAEVADAAEYDVTNLKNERKVAIVISTWGEGDPPDDAEDFCFDLYDGKAGELPEMEFSVCSLGDSSYDDFCGCGRKVEESLTKAGAKKILDRVDLDVDFEEGYEEWAVKFVNVLKG</sequence>
<dbReference type="GO" id="GO:0050660">
    <property type="term" value="F:flavin adenine dinucleotide binding"/>
    <property type="evidence" value="ECO:0007669"/>
    <property type="project" value="TreeGrafter"/>
</dbReference>
<dbReference type="EMBL" id="JACHVA010000080">
    <property type="protein sequence ID" value="MBC2601956.1"/>
    <property type="molecule type" value="Genomic_DNA"/>
</dbReference>
<dbReference type="AlphaFoldDB" id="A0A7X1E4B3"/>
<dbReference type="Proteomes" id="UP000525652">
    <property type="component" value="Unassembled WGS sequence"/>
</dbReference>
<feature type="domain" description="Flavodoxin-like" evidence="2">
    <location>
        <begin position="7"/>
        <end position="145"/>
    </location>
</feature>
<dbReference type="Pfam" id="PF00258">
    <property type="entry name" value="Flavodoxin_1"/>
    <property type="match status" value="1"/>
</dbReference>
<name>A0A7X1E4B3_9BACT</name>
<proteinExistence type="predicted"/>
<organism evidence="3 4">
    <name type="scientific">Puniceicoccus vermicola</name>
    <dbReference type="NCBI Taxonomy" id="388746"/>
    <lineage>
        <taxon>Bacteria</taxon>
        <taxon>Pseudomonadati</taxon>
        <taxon>Verrucomicrobiota</taxon>
        <taxon>Opitutia</taxon>
        <taxon>Puniceicoccales</taxon>
        <taxon>Puniceicoccaceae</taxon>
        <taxon>Puniceicoccus</taxon>
    </lineage>
</organism>
<accession>A0A7X1E4B3</accession>
<dbReference type="GO" id="GO:0005829">
    <property type="term" value="C:cytosol"/>
    <property type="evidence" value="ECO:0007669"/>
    <property type="project" value="TreeGrafter"/>
</dbReference>
<dbReference type="SUPFAM" id="SSF52218">
    <property type="entry name" value="Flavoproteins"/>
    <property type="match status" value="1"/>
</dbReference>
<evidence type="ECO:0000313" key="3">
    <source>
        <dbReference type="EMBL" id="MBC2601956.1"/>
    </source>
</evidence>
<evidence type="ECO:0000256" key="1">
    <source>
        <dbReference type="ARBA" id="ARBA00022630"/>
    </source>
</evidence>
<reference evidence="3 4" key="1">
    <citation type="submission" date="2020-07" db="EMBL/GenBank/DDBJ databases">
        <authorList>
            <person name="Feng X."/>
        </authorList>
    </citation>
    <scope>NUCLEOTIDE SEQUENCE [LARGE SCALE GENOMIC DNA]</scope>
    <source>
        <strain evidence="3 4">JCM14086</strain>
    </source>
</reference>
<dbReference type="InterPro" id="IPR001094">
    <property type="entry name" value="Flavdoxin-like"/>
</dbReference>
<keyword evidence="4" id="KW-1185">Reference proteome</keyword>
<dbReference type="PRINTS" id="PR00369">
    <property type="entry name" value="FLAVODOXIN"/>
</dbReference>
<dbReference type="GO" id="GO:0016491">
    <property type="term" value="F:oxidoreductase activity"/>
    <property type="evidence" value="ECO:0007669"/>
    <property type="project" value="TreeGrafter"/>
</dbReference>
<protein>
    <submittedName>
        <fullName evidence="3">Flavodoxin domain-containing protein</fullName>
    </submittedName>
</protein>
<dbReference type="Gene3D" id="3.40.50.360">
    <property type="match status" value="1"/>
</dbReference>
<comment type="caution">
    <text evidence="3">The sequence shown here is derived from an EMBL/GenBank/DDBJ whole genome shotgun (WGS) entry which is preliminary data.</text>
</comment>
<evidence type="ECO:0000313" key="4">
    <source>
        <dbReference type="Proteomes" id="UP000525652"/>
    </source>
</evidence>
<dbReference type="PROSITE" id="PS50902">
    <property type="entry name" value="FLAVODOXIN_LIKE"/>
    <property type="match status" value="1"/>
</dbReference>
<evidence type="ECO:0000259" key="2">
    <source>
        <dbReference type="PROSITE" id="PS50902"/>
    </source>
</evidence>
<dbReference type="GO" id="GO:0010181">
    <property type="term" value="F:FMN binding"/>
    <property type="evidence" value="ECO:0007669"/>
    <property type="project" value="InterPro"/>
</dbReference>
<dbReference type="PANTHER" id="PTHR19384">
    <property type="entry name" value="NITRIC OXIDE SYNTHASE-RELATED"/>
    <property type="match status" value="1"/>
</dbReference>
<dbReference type="InterPro" id="IPR008254">
    <property type="entry name" value="Flavodoxin/NO_synth"/>
</dbReference>
<gene>
    <name evidence="3" type="ORF">H5P30_09200</name>
</gene>
<dbReference type="RefSeq" id="WP_185692655.1">
    <property type="nucleotide sequence ID" value="NZ_JACHVA010000080.1"/>
</dbReference>
<dbReference type="InterPro" id="IPR029039">
    <property type="entry name" value="Flavoprotein-like_sf"/>
</dbReference>